<evidence type="ECO:0000313" key="2">
    <source>
        <dbReference type="EMBL" id="KAF2006665.1"/>
    </source>
</evidence>
<dbReference type="AlphaFoldDB" id="A0A6A5X278"/>
<name>A0A6A5X278_9PLEO</name>
<organism evidence="2 3">
    <name type="scientific">Amniculicola lignicola CBS 123094</name>
    <dbReference type="NCBI Taxonomy" id="1392246"/>
    <lineage>
        <taxon>Eukaryota</taxon>
        <taxon>Fungi</taxon>
        <taxon>Dikarya</taxon>
        <taxon>Ascomycota</taxon>
        <taxon>Pezizomycotina</taxon>
        <taxon>Dothideomycetes</taxon>
        <taxon>Pleosporomycetidae</taxon>
        <taxon>Pleosporales</taxon>
        <taxon>Amniculicolaceae</taxon>
        <taxon>Amniculicola</taxon>
    </lineage>
</organism>
<dbReference type="Proteomes" id="UP000799779">
    <property type="component" value="Unassembled WGS sequence"/>
</dbReference>
<proteinExistence type="predicted"/>
<feature type="domain" description="Protein kinase" evidence="1">
    <location>
        <begin position="1"/>
        <end position="248"/>
    </location>
</feature>
<dbReference type="GO" id="GO:0005524">
    <property type="term" value="F:ATP binding"/>
    <property type="evidence" value="ECO:0007669"/>
    <property type="project" value="InterPro"/>
</dbReference>
<keyword evidence="3" id="KW-1185">Reference proteome</keyword>
<dbReference type="InterPro" id="IPR011009">
    <property type="entry name" value="Kinase-like_dom_sf"/>
</dbReference>
<gene>
    <name evidence="2" type="ORF">P154DRAFT_222290</name>
</gene>
<protein>
    <recommendedName>
        <fullName evidence="1">Protein kinase domain-containing protein</fullName>
    </recommendedName>
</protein>
<dbReference type="InterPro" id="IPR000719">
    <property type="entry name" value="Prot_kinase_dom"/>
</dbReference>
<dbReference type="PROSITE" id="PS50011">
    <property type="entry name" value="PROTEIN_KINASE_DOM"/>
    <property type="match status" value="1"/>
</dbReference>
<reference evidence="2" key="1">
    <citation type="journal article" date="2020" name="Stud. Mycol.">
        <title>101 Dothideomycetes genomes: a test case for predicting lifestyles and emergence of pathogens.</title>
        <authorList>
            <person name="Haridas S."/>
            <person name="Albert R."/>
            <person name="Binder M."/>
            <person name="Bloem J."/>
            <person name="Labutti K."/>
            <person name="Salamov A."/>
            <person name="Andreopoulos B."/>
            <person name="Baker S."/>
            <person name="Barry K."/>
            <person name="Bills G."/>
            <person name="Bluhm B."/>
            <person name="Cannon C."/>
            <person name="Castanera R."/>
            <person name="Culley D."/>
            <person name="Daum C."/>
            <person name="Ezra D."/>
            <person name="Gonzalez J."/>
            <person name="Henrissat B."/>
            <person name="Kuo A."/>
            <person name="Liang C."/>
            <person name="Lipzen A."/>
            <person name="Lutzoni F."/>
            <person name="Magnuson J."/>
            <person name="Mondo S."/>
            <person name="Nolan M."/>
            <person name="Ohm R."/>
            <person name="Pangilinan J."/>
            <person name="Park H.-J."/>
            <person name="Ramirez L."/>
            <person name="Alfaro M."/>
            <person name="Sun H."/>
            <person name="Tritt A."/>
            <person name="Yoshinaga Y."/>
            <person name="Zwiers L.-H."/>
            <person name="Turgeon B."/>
            <person name="Goodwin S."/>
            <person name="Spatafora J."/>
            <person name="Crous P."/>
            <person name="Grigoriev I."/>
        </authorList>
    </citation>
    <scope>NUCLEOTIDE SEQUENCE</scope>
    <source>
        <strain evidence="2">CBS 123094</strain>
    </source>
</reference>
<dbReference type="Gene3D" id="1.10.510.10">
    <property type="entry name" value="Transferase(Phosphotransferase) domain 1"/>
    <property type="match status" value="1"/>
</dbReference>
<accession>A0A6A5X278</accession>
<dbReference type="GO" id="GO:0004672">
    <property type="term" value="F:protein kinase activity"/>
    <property type="evidence" value="ECO:0007669"/>
    <property type="project" value="InterPro"/>
</dbReference>
<evidence type="ECO:0000313" key="3">
    <source>
        <dbReference type="Proteomes" id="UP000799779"/>
    </source>
</evidence>
<sequence length="327" mass="37368">MEMADKGNLREMQTQLNELRENYPSTPAHLPELFIWMVFRNITWACDTLRSEYREEENVFVHADTVNDIVHAEIKPANILIKRKDPPEISETLKKQMKSRGQRQNQFPFGVPVLGDLEKYYRLWSNLSSERLVATSGAPGGFSAPEEAGPFPHTPVAIDVFQIGATIWSLMRNEPYGLRDVGGGILQQGQMIPYRNMDEMLARHDNDLKYDRLYSQRLENLVSSCLKEDLRKRIEIDDLSLAVEHGYWAVVRHNAGLLETPESELPDYMRIPFYMSANGAFALGRTLGPEAERSEVVRVSSRVGQDEEDAVDLYLDGDGDDMPWGRY</sequence>
<dbReference type="SUPFAM" id="SSF56112">
    <property type="entry name" value="Protein kinase-like (PK-like)"/>
    <property type="match status" value="1"/>
</dbReference>
<evidence type="ECO:0000259" key="1">
    <source>
        <dbReference type="PROSITE" id="PS50011"/>
    </source>
</evidence>
<dbReference type="OrthoDB" id="3800108at2759"/>
<dbReference type="EMBL" id="ML977559">
    <property type="protein sequence ID" value="KAF2006665.1"/>
    <property type="molecule type" value="Genomic_DNA"/>
</dbReference>